<dbReference type="AlphaFoldDB" id="A0A816M2R0"/>
<dbReference type="Proteomes" id="UP000663866">
    <property type="component" value="Unassembled WGS sequence"/>
</dbReference>
<evidence type="ECO:0000313" key="6">
    <source>
        <dbReference type="EMBL" id="CAF3957441.1"/>
    </source>
</evidence>
<feature type="region of interest" description="Disordered" evidence="1">
    <location>
        <begin position="305"/>
        <end position="351"/>
    </location>
</feature>
<feature type="compositionally biased region" description="Basic and acidic residues" evidence="1">
    <location>
        <begin position="334"/>
        <end position="351"/>
    </location>
</feature>
<dbReference type="Proteomes" id="UP000663887">
    <property type="component" value="Unassembled WGS sequence"/>
</dbReference>
<evidence type="ECO:0000313" key="4">
    <source>
        <dbReference type="EMBL" id="CAF2099035.1"/>
    </source>
</evidence>
<evidence type="ECO:0000313" key="5">
    <source>
        <dbReference type="EMBL" id="CAF3793357.1"/>
    </source>
</evidence>
<dbReference type="EMBL" id="CAJNRG010005512">
    <property type="protein sequence ID" value="CAF2077446.1"/>
    <property type="molecule type" value="Genomic_DNA"/>
</dbReference>
<gene>
    <name evidence="4" type="ORF">MBJ925_LOCUS21922</name>
    <name evidence="6" type="ORF">OVN521_LOCUS12598</name>
    <name evidence="5" type="ORF">UXM345_LOCUS4367</name>
    <name evidence="2" type="ORF">WKI299_LOCUS3332</name>
    <name evidence="3" type="ORF">XDN619_LOCUS13870</name>
</gene>
<evidence type="ECO:0000313" key="7">
    <source>
        <dbReference type="Proteomes" id="UP000663856"/>
    </source>
</evidence>
<keyword evidence="8" id="KW-1185">Reference proteome</keyword>
<feature type="compositionally biased region" description="Low complexity" evidence="1">
    <location>
        <begin position="307"/>
        <end position="320"/>
    </location>
</feature>
<dbReference type="Proteomes" id="UP000663824">
    <property type="component" value="Unassembled WGS sequence"/>
</dbReference>
<accession>A0A816M2R0</accession>
<dbReference type="SUPFAM" id="SSF47473">
    <property type="entry name" value="EF-hand"/>
    <property type="match status" value="1"/>
</dbReference>
<organism evidence="2 7">
    <name type="scientific">Rotaria magnacalcarata</name>
    <dbReference type="NCBI Taxonomy" id="392030"/>
    <lineage>
        <taxon>Eukaryota</taxon>
        <taxon>Metazoa</taxon>
        <taxon>Spiralia</taxon>
        <taxon>Gnathifera</taxon>
        <taxon>Rotifera</taxon>
        <taxon>Eurotatoria</taxon>
        <taxon>Bdelloidea</taxon>
        <taxon>Philodinida</taxon>
        <taxon>Philodinidae</taxon>
        <taxon>Rotaria</taxon>
    </lineage>
</organism>
<reference evidence="2" key="1">
    <citation type="submission" date="2021-02" db="EMBL/GenBank/DDBJ databases">
        <authorList>
            <person name="Nowell W R."/>
        </authorList>
    </citation>
    <scope>NUCLEOTIDE SEQUENCE</scope>
</reference>
<dbReference type="EMBL" id="CAJOBG010001771">
    <property type="protein sequence ID" value="CAF3957441.1"/>
    <property type="molecule type" value="Genomic_DNA"/>
</dbReference>
<proteinExistence type="predicted"/>
<dbReference type="EMBL" id="CAJOBF010000298">
    <property type="protein sequence ID" value="CAF3793357.1"/>
    <property type="molecule type" value="Genomic_DNA"/>
</dbReference>
<evidence type="ECO:0000313" key="2">
    <source>
        <dbReference type="EMBL" id="CAF1971269.1"/>
    </source>
</evidence>
<evidence type="ECO:0008006" key="9">
    <source>
        <dbReference type="Google" id="ProtNLM"/>
    </source>
</evidence>
<dbReference type="Proteomes" id="UP000663856">
    <property type="component" value="Unassembled WGS sequence"/>
</dbReference>
<dbReference type="EMBL" id="CAJNRF010000621">
    <property type="protein sequence ID" value="CAF1971269.1"/>
    <property type="molecule type" value="Genomic_DNA"/>
</dbReference>
<comment type="caution">
    <text evidence="2">The sequence shown here is derived from an EMBL/GenBank/DDBJ whole genome shotgun (WGS) entry which is preliminary data.</text>
</comment>
<name>A0A816M2R0_9BILA</name>
<evidence type="ECO:0000313" key="8">
    <source>
        <dbReference type="Proteomes" id="UP000663866"/>
    </source>
</evidence>
<protein>
    <recommendedName>
        <fullName evidence="9">EF-hand domain-containing protein</fullName>
    </recommendedName>
</protein>
<dbReference type="Gene3D" id="1.10.238.10">
    <property type="entry name" value="EF-hand"/>
    <property type="match status" value="1"/>
</dbReference>
<evidence type="ECO:0000256" key="1">
    <source>
        <dbReference type="SAM" id="MobiDB-lite"/>
    </source>
</evidence>
<dbReference type="EMBL" id="CAJNRE010011159">
    <property type="protein sequence ID" value="CAF2099035.1"/>
    <property type="molecule type" value="Genomic_DNA"/>
</dbReference>
<dbReference type="InterPro" id="IPR011992">
    <property type="entry name" value="EF-hand-dom_pair"/>
</dbReference>
<dbReference type="Proteomes" id="UP000663842">
    <property type="component" value="Unassembled WGS sequence"/>
</dbReference>
<sequence length="424" mass="47645">MAIFSTDELKVSSETDLFSHASKSLSFKSDLSSVNGENHSWRYLAKTYFKNSKQLKSSISTVFIKENSSENYYKNLPGAMPIRMNEMLKAQNTNAPWLFNVLKKKFHRSRKHKSDRFLINEVDSNNTIANNSILLAEELLDKAITNDGINGKWIVNENDVACPLIKHFDISTCGQYNASRAMSSTTSPIPLSTDDSLHLYHYHYDFQTLDPPTNSSPSYLVDYQAQVSSGNIDETKPTISNDEDTPIDSTSMAPMVNTYYASNQQHTGLHNSQDKETRLSSSLFVQSTLDAVIDDIHLVGRNSTMQTTSTGAKSASAARSHPVIGSTSTKRTKKQIESTKQKKSKSYQEHKLSSEEIELREALRIIDLDNIGFFPPTELRRVLKDIIDINTNDIEKIERCLPLDDDGHYSIDNLIKLLLGTKAT</sequence>
<evidence type="ECO:0000313" key="3">
    <source>
        <dbReference type="EMBL" id="CAF2077446.1"/>
    </source>
</evidence>